<evidence type="ECO:0000313" key="2">
    <source>
        <dbReference type="EMBL" id="KAK7194342.1"/>
    </source>
</evidence>
<feature type="compositionally biased region" description="Pro residues" evidence="1">
    <location>
        <begin position="160"/>
        <end position="169"/>
    </location>
</feature>
<feature type="region of interest" description="Disordered" evidence="1">
    <location>
        <begin position="195"/>
        <end position="247"/>
    </location>
</feature>
<dbReference type="Proteomes" id="UP001430356">
    <property type="component" value="Unassembled WGS sequence"/>
</dbReference>
<evidence type="ECO:0000256" key="1">
    <source>
        <dbReference type="SAM" id="MobiDB-lite"/>
    </source>
</evidence>
<evidence type="ECO:0000313" key="3">
    <source>
        <dbReference type="Proteomes" id="UP001430356"/>
    </source>
</evidence>
<dbReference type="EMBL" id="JAECZO010000035">
    <property type="protein sequence ID" value="KAK7194342.1"/>
    <property type="molecule type" value="Genomic_DNA"/>
</dbReference>
<name>A0AAW0EJT3_9TRYP</name>
<dbReference type="AlphaFoldDB" id="A0AAW0EJT3"/>
<comment type="caution">
    <text evidence="2">The sequence shown here is derived from an EMBL/GenBank/DDBJ whole genome shotgun (WGS) entry which is preliminary data.</text>
</comment>
<proteinExistence type="predicted"/>
<feature type="compositionally biased region" description="Low complexity" evidence="1">
    <location>
        <begin position="148"/>
        <end position="159"/>
    </location>
</feature>
<accession>A0AAW0EJT3</accession>
<organism evidence="2 3">
    <name type="scientific">Novymonas esmeraldas</name>
    <dbReference type="NCBI Taxonomy" id="1808958"/>
    <lineage>
        <taxon>Eukaryota</taxon>
        <taxon>Discoba</taxon>
        <taxon>Euglenozoa</taxon>
        <taxon>Kinetoplastea</taxon>
        <taxon>Metakinetoplastina</taxon>
        <taxon>Trypanosomatida</taxon>
        <taxon>Trypanosomatidae</taxon>
        <taxon>Novymonas</taxon>
    </lineage>
</organism>
<sequence>MGSEPSKHSSSSAARGRSRERRRSGLSNALAGGDCRSGTSNERSVRVGPTYGDAPDYIPPSPVRCSALPIQPSALLAASLTWIADTEAALIVDWNRRVQEAALDLPGAGRTTTPGCGGDESGCAPASTAEAKASGAVSVLGSGASTAALNTPGLTSSTTCPPPSTPPSPTRRQSSGVPPLSCDCVSVEAGRSTGTPFPLPTAWSQAAAASRTHGSTKAARSPTSPKQLPPPRGDAAEGTSSSPSPSLVVTSIPVGMEYFRAVQSRWLAPAQRALPPATEEEDLNDSAILEAVAETNGDVLSPPVPLGYMIDLYVPQWRSEGLYEAAQENQTR</sequence>
<feature type="region of interest" description="Disordered" evidence="1">
    <location>
        <begin position="148"/>
        <end position="179"/>
    </location>
</feature>
<keyword evidence="3" id="KW-1185">Reference proteome</keyword>
<protein>
    <submittedName>
        <fullName evidence="2">Uncharacterized protein</fullName>
    </submittedName>
</protein>
<reference evidence="2 3" key="1">
    <citation type="journal article" date="2021" name="MBio">
        <title>A New Model Trypanosomatid, Novymonas esmeraldas: Genomic Perception of Its 'Candidatus Pandoraea novymonadis' Endosymbiont.</title>
        <authorList>
            <person name="Zakharova A."/>
            <person name="Saura A."/>
            <person name="Butenko A."/>
            <person name="Podesvova L."/>
            <person name="Warmusova S."/>
            <person name="Kostygov A.Y."/>
            <person name="Nenarokova A."/>
            <person name="Lukes J."/>
            <person name="Opperdoes F.R."/>
            <person name="Yurchenko V."/>
        </authorList>
    </citation>
    <scope>NUCLEOTIDE SEQUENCE [LARGE SCALE GENOMIC DNA]</scope>
    <source>
        <strain evidence="2 3">E262AT.01</strain>
    </source>
</reference>
<feature type="region of interest" description="Disordered" evidence="1">
    <location>
        <begin position="1"/>
        <end position="53"/>
    </location>
</feature>
<gene>
    <name evidence="2" type="ORF">NESM_000349500</name>
</gene>